<dbReference type="CDD" id="cd03789">
    <property type="entry name" value="GT9_LPS_heptosyltransferase"/>
    <property type="match status" value="1"/>
</dbReference>
<proteinExistence type="predicted"/>
<dbReference type="Gene3D" id="3.40.50.2000">
    <property type="entry name" value="Glycogen Phosphorylase B"/>
    <property type="match status" value="2"/>
</dbReference>
<dbReference type="PANTHER" id="PTHR30160:SF1">
    <property type="entry name" value="LIPOPOLYSACCHARIDE 1,2-N-ACETYLGLUCOSAMINETRANSFERASE-RELATED"/>
    <property type="match status" value="1"/>
</dbReference>
<reference evidence="3 4" key="1">
    <citation type="submission" date="2020-08" db="EMBL/GenBank/DDBJ databases">
        <title>Genome Sequencing of Nocardia wallacei strain FMUON74 and assembly.</title>
        <authorList>
            <person name="Toyokawa M."/>
            <person name="Uesaka K."/>
        </authorList>
    </citation>
    <scope>NUCLEOTIDE SEQUENCE [LARGE SCALE GENOMIC DNA]</scope>
    <source>
        <strain evidence="3 4">FMUON74</strain>
    </source>
</reference>
<evidence type="ECO:0000256" key="2">
    <source>
        <dbReference type="ARBA" id="ARBA00022679"/>
    </source>
</evidence>
<protein>
    <submittedName>
        <fullName evidence="3">Glycosyl transferase</fullName>
    </submittedName>
</protein>
<keyword evidence="4" id="KW-1185">Reference proteome</keyword>
<evidence type="ECO:0000313" key="3">
    <source>
        <dbReference type="EMBL" id="BCK56608.1"/>
    </source>
</evidence>
<dbReference type="RefSeq" id="WP_187683648.1">
    <property type="nucleotide sequence ID" value="NZ_AP023396.1"/>
</dbReference>
<dbReference type="InterPro" id="IPR002201">
    <property type="entry name" value="Glyco_trans_9"/>
</dbReference>
<sequence>MAVILVLRALGIGDLLTAVPALRALRRARPGERIVLAAPVELTTLAELTGAVDAVRPTAGLGEDLPAGADLAVNLHGRGPQSIASLLRTDPERLLTHRHRAYPAVPGPDWVQDMHEVDRWCRLLGYAGIDTDPGDLYLDPLPSRNWRGVVVVHPGAGSPARRWPPQRFAAVALHLRRAGLPVVLTGSAAERETAVAVAAAAGVPRSHVLAGKLDLADTASLVAAAALVVCGDTGIGHLATAVRTPSVLLFGPTPPQWWGPPAGSARHRVLWPGTTGDPLGDDPDPGLLRLTVPEVVAAVDTQLASTAMEAGHVG</sequence>
<dbReference type="GeneID" id="80348845"/>
<dbReference type="GO" id="GO:0005829">
    <property type="term" value="C:cytosol"/>
    <property type="evidence" value="ECO:0007669"/>
    <property type="project" value="TreeGrafter"/>
</dbReference>
<accession>A0A7G1KN50</accession>
<dbReference type="Proteomes" id="UP000516173">
    <property type="component" value="Chromosome"/>
</dbReference>
<dbReference type="GO" id="GO:0008713">
    <property type="term" value="F:ADP-heptose-lipopolysaccharide heptosyltransferase activity"/>
    <property type="evidence" value="ECO:0007669"/>
    <property type="project" value="TreeGrafter"/>
</dbReference>
<keyword evidence="1" id="KW-0328">Glycosyltransferase</keyword>
<organism evidence="3 4">
    <name type="scientific">Nocardia wallacei</name>
    <dbReference type="NCBI Taxonomy" id="480035"/>
    <lineage>
        <taxon>Bacteria</taxon>
        <taxon>Bacillati</taxon>
        <taxon>Actinomycetota</taxon>
        <taxon>Actinomycetes</taxon>
        <taxon>Mycobacteriales</taxon>
        <taxon>Nocardiaceae</taxon>
        <taxon>Nocardia</taxon>
    </lineage>
</organism>
<dbReference type="AlphaFoldDB" id="A0A7G1KN50"/>
<evidence type="ECO:0000256" key="1">
    <source>
        <dbReference type="ARBA" id="ARBA00022676"/>
    </source>
</evidence>
<dbReference type="InterPro" id="IPR051199">
    <property type="entry name" value="LPS_LOS_Heptosyltrfase"/>
</dbReference>
<evidence type="ECO:0000313" key="4">
    <source>
        <dbReference type="Proteomes" id="UP000516173"/>
    </source>
</evidence>
<name>A0A7G1KN50_9NOCA</name>
<gene>
    <name evidence="3" type="ORF">NWFMUON74_43800</name>
</gene>
<dbReference type="SUPFAM" id="SSF53756">
    <property type="entry name" value="UDP-Glycosyltransferase/glycogen phosphorylase"/>
    <property type="match status" value="1"/>
</dbReference>
<dbReference type="KEGG" id="nwl:NWFMUON74_43800"/>
<dbReference type="PANTHER" id="PTHR30160">
    <property type="entry name" value="TETRAACYLDISACCHARIDE 4'-KINASE-RELATED"/>
    <property type="match status" value="1"/>
</dbReference>
<dbReference type="EMBL" id="AP023396">
    <property type="protein sequence ID" value="BCK56608.1"/>
    <property type="molecule type" value="Genomic_DNA"/>
</dbReference>
<dbReference type="GO" id="GO:0009244">
    <property type="term" value="P:lipopolysaccharide core region biosynthetic process"/>
    <property type="evidence" value="ECO:0007669"/>
    <property type="project" value="TreeGrafter"/>
</dbReference>
<keyword evidence="2 3" id="KW-0808">Transferase</keyword>
<dbReference type="Pfam" id="PF01075">
    <property type="entry name" value="Glyco_transf_9"/>
    <property type="match status" value="1"/>
</dbReference>